<keyword evidence="1" id="KW-0560">Oxidoreductase</keyword>
<dbReference type="InterPro" id="IPR012131">
    <property type="entry name" value="Hstdl_DH"/>
</dbReference>
<dbReference type="GO" id="GO:0016616">
    <property type="term" value="F:oxidoreductase activity, acting on the CH-OH group of donors, NAD or NADP as acceptor"/>
    <property type="evidence" value="ECO:0007669"/>
    <property type="project" value="InterPro"/>
</dbReference>
<dbReference type="GeneID" id="81590239"/>
<dbReference type="EMBL" id="JAQJAE010000004">
    <property type="protein sequence ID" value="KAJ5598859.1"/>
    <property type="molecule type" value="Genomic_DNA"/>
</dbReference>
<sequence length="94" mass="10027">MPARFLKSKQSPVLSSAQVDVGSISPASFKLSQAGIEESIAECPAQTMEDIKTVQDNVRGFAQAQKDSLSDFEFESQPGVILGQKNLPVNMVGA</sequence>
<dbReference type="GO" id="GO:0051287">
    <property type="term" value="F:NAD binding"/>
    <property type="evidence" value="ECO:0007669"/>
    <property type="project" value="InterPro"/>
</dbReference>
<accession>A0AAD6E1X9</accession>
<reference evidence="2" key="1">
    <citation type="journal article" date="2023" name="IMA Fungus">
        <title>Comparative genomic study of the Penicillium genus elucidates a diverse pangenome and 15 lateral gene transfer events.</title>
        <authorList>
            <person name="Petersen C."/>
            <person name="Sorensen T."/>
            <person name="Nielsen M.R."/>
            <person name="Sondergaard T.E."/>
            <person name="Sorensen J.L."/>
            <person name="Fitzpatrick D.A."/>
            <person name="Frisvad J.C."/>
            <person name="Nielsen K.L."/>
        </authorList>
    </citation>
    <scope>NUCLEOTIDE SEQUENCE</scope>
    <source>
        <strain evidence="2">IBT 12815</strain>
    </source>
</reference>
<comment type="caution">
    <text evidence="2">The sequence shown here is derived from an EMBL/GenBank/DDBJ whole genome shotgun (WGS) entry which is preliminary data.</text>
</comment>
<evidence type="ECO:0000256" key="1">
    <source>
        <dbReference type="ARBA" id="ARBA00023002"/>
    </source>
</evidence>
<organism evidence="2 3">
    <name type="scientific">Penicillium hordei</name>
    <dbReference type="NCBI Taxonomy" id="40994"/>
    <lineage>
        <taxon>Eukaryota</taxon>
        <taxon>Fungi</taxon>
        <taxon>Dikarya</taxon>
        <taxon>Ascomycota</taxon>
        <taxon>Pezizomycotina</taxon>
        <taxon>Eurotiomycetes</taxon>
        <taxon>Eurotiomycetidae</taxon>
        <taxon>Eurotiales</taxon>
        <taxon>Aspergillaceae</taxon>
        <taxon>Penicillium</taxon>
    </lineage>
</organism>
<gene>
    <name evidence="2" type="ORF">N7537_008943</name>
</gene>
<proteinExistence type="predicted"/>
<keyword evidence="3" id="KW-1185">Reference proteome</keyword>
<dbReference type="Proteomes" id="UP001213799">
    <property type="component" value="Unassembled WGS sequence"/>
</dbReference>
<dbReference type="AlphaFoldDB" id="A0AAD6E1X9"/>
<dbReference type="Pfam" id="PF00815">
    <property type="entry name" value="Histidinol_dh"/>
    <property type="match status" value="1"/>
</dbReference>
<dbReference type="GO" id="GO:0046872">
    <property type="term" value="F:metal ion binding"/>
    <property type="evidence" value="ECO:0007669"/>
    <property type="project" value="InterPro"/>
</dbReference>
<dbReference type="Gene3D" id="3.40.50.1980">
    <property type="entry name" value="Nitrogenase molybdenum iron protein domain"/>
    <property type="match status" value="1"/>
</dbReference>
<dbReference type="RefSeq" id="XP_056752073.1">
    <property type="nucleotide sequence ID" value="XM_056899997.1"/>
</dbReference>
<reference evidence="2" key="2">
    <citation type="submission" date="2023-01" db="EMBL/GenBank/DDBJ databases">
        <authorList>
            <person name="Petersen C."/>
        </authorList>
    </citation>
    <scope>NUCLEOTIDE SEQUENCE</scope>
    <source>
        <strain evidence="2">IBT 12815</strain>
    </source>
</reference>
<evidence type="ECO:0000313" key="2">
    <source>
        <dbReference type="EMBL" id="KAJ5598859.1"/>
    </source>
</evidence>
<name>A0AAD6E1X9_9EURO</name>
<protein>
    <submittedName>
        <fullName evidence="2">Uncharacterized protein</fullName>
    </submittedName>
</protein>
<evidence type="ECO:0000313" key="3">
    <source>
        <dbReference type="Proteomes" id="UP001213799"/>
    </source>
</evidence>